<evidence type="ECO:0000313" key="12">
    <source>
        <dbReference type="EMBL" id="GMI04840.1"/>
    </source>
</evidence>
<evidence type="ECO:0000256" key="3">
    <source>
        <dbReference type="ARBA" id="ARBA00022729"/>
    </source>
</evidence>
<dbReference type="PANTHER" id="PTHR22702:SF1">
    <property type="entry name" value="PROTEASE-ASSOCIATED DOMAIN-CONTAINING PROTEIN 1"/>
    <property type="match status" value="1"/>
</dbReference>
<sequence>MTTAEIAAAGGGDFILMVERGLHSFFLGGEGTCTFMQKAYNAEIGGAKALIITDNACLCDDEIHGGCHSEEQCENVSPIMGNDGVTGGVEITSVLIKKQDGERAREYFGSDHCSHFTCVAKLTFSIAAPDDRVEWDLWEGSSWYPERGGSPLVNFLPYVKALGDSAYFTPEYLIFEGLPPNVDCHSGGFGACSTLCTNHGRYCAYDPDGLAVGFTGADVVAEALRRLCIWKHYSVGEQTGIGEKWWEYSLEFLEQCDSRFNYPSIYDWTCSSNVMLEVGIDKAVIEECMEESGGTMDANENLLLQQQVDAIKEAGISHELVHEVTVNLVSVSGAVDPVKTFKSICRGFLDGTWPEVCLKCEGCEGYVEECVGSEGFVCGPGGEGGGGDEGGEGEDEEDGGFIPDFDVPGLPDFSHCTEGGDETPGTCSTTQTWAALQAIQKFQDCSGWQLAELLPVMMSSIAGLQEVAAECGAGGDEEDDGDRLLRSLRNARNTLNGGSGSGRKLPTGEDICEGRNFNENQCNVIGCCEWEGGKCWSAVGTGKCEGGPRVDEECEAAATEFLMNSEITPYFLDVVNHPMHYCSCSSEFGDSLPACLITLPGQDPVDLSLLKTITCVMSDDCDWLEESCGPVMDFFNECFDEMDCGKKCLLPIDEAGEAGQNAFWCLEDENEHVDETIMAELNFKIDAYRAACVGEEEEEEDGGGDDGGGKDGKGAGGGGGDGGSKATGAIIGVLVISVVGFMVYKKVLKGGRRNVGGFRGVEGGAGGGQGVTMNALRGGGTKYEGLSKEEEGGGAIVQASAASFEI</sequence>
<dbReference type="PANTHER" id="PTHR22702">
    <property type="entry name" value="PROTEASE-ASSOCIATED DOMAIN-CONTAINING PROTEIN"/>
    <property type="match status" value="1"/>
</dbReference>
<evidence type="ECO:0000256" key="9">
    <source>
        <dbReference type="SAM" id="MobiDB-lite"/>
    </source>
</evidence>
<protein>
    <recommendedName>
        <fullName evidence="11">Vacuolar sorting receptor thioredoxin-like domain-containing protein</fullName>
    </recommendedName>
</protein>
<keyword evidence="2 10" id="KW-0812">Transmembrane</keyword>
<keyword evidence="4" id="KW-0677">Repeat</keyword>
<feature type="region of interest" description="Disordered" evidence="9">
    <location>
        <begin position="695"/>
        <end position="722"/>
    </location>
</feature>
<organism evidence="12 13">
    <name type="scientific">Triparma laevis f. longispina</name>
    <dbReference type="NCBI Taxonomy" id="1714387"/>
    <lineage>
        <taxon>Eukaryota</taxon>
        <taxon>Sar</taxon>
        <taxon>Stramenopiles</taxon>
        <taxon>Ochrophyta</taxon>
        <taxon>Bolidophyceae</taxon>
        <taxon>Parmales</taxon>
        <taxon>Triparmaceae</taxon>
        <taxon>Triparma</taxon>
    </lineage>
</organism>
<feature type="compositionally biased region" description="Acidic residues" evidence="9">
    <location>
        <begin position="389"/>
        <end position="399"/>
    </location>
</feature>
<feature type="region of interest" description="Disordered" evidence="9">
    <location>
        <begin position="381"/>
        <end position="404"/>
    </location>
</feature>
<evidence type="ECO:0000256" key="4">
    <source>
        <dbReference type="ARBA" id="ARBA00022737"/>
    </source>
</evidence>
<evidence type="ECO:0000256" key="10">
    <source>
        <dbReference type="SAM" id="Phobius"/>
    </source>
</evidence>
<dbReference type="EMBL" id="BRXW01000079">
    <property type="protein sequence ID" value="GMI04840.1"/>
    <property type="molecule type" value="Genomic_DNA"/>
</dbReference>
<dbReference type="AlphaFoldDB" id="A0A9W7F645"/>
<evidence type="ECO:0000256" key="7">
    <source>
        <dbReference type="ARBA" id="ARBA00023180"/>
    </source>
</evidence>
<evidence type="ECO:0000256" key="6">
    <source>
        <dbReference type="ARBA" id="ARBA00023136"/>
    </source>
</evidence>
<evidence type="ECO:0000256" key="2">
    <source>
        <dbReference type="ARBA" id="ARBA00022692"/>
    </source>
</evidence>
<reference evidence="13" key="1">
    <citation type="journal article" date="2023" name="Commun. Biol.">
        <title>Genome analysis of Parmales, the sister group of diatoms, reveals the evolutionary specialization of diatoms from phago-mixotrophs to photoautotrophs.</title>
        <authorList>
            <person name="Ban H."/>
            <person name="Sato S."/>
            <person name="Yoshikawa S."/>
            <person name="Yamada K."/>
            <person name="Nakamura Y."/>
            <person name="Ichinomiya M."/>
            <person name="Sato N."/>
            <person name="Blanc-Mathieu R."/>
            <person name="Endo H."/>
            <person name="Kuwata A."/>
            <person name="Ogata H."/>
        </authorList>
    </citation>
    <scope>NUCLEOTIDE SEQUENCE [LARGE SCALE GENOMIC DNA]</scope>
    <source>
        <strain evidence="13">NIES 3700</strain>
    </source>
</reference>
<dbReference type="Proteomes" id="UP001165122">
    <property type="component" value="Unassembled WGS sequence"/>
</dbReference>
<keyword evidence="3" id="KW-0732">Signal</keyword>
<evidence type="ECO:0000313" key="13">
    <source>
        <dbReference type="Proteomes" id="UP001165122"/>
    </source>
</evidence>
<dbReference type="GO" id="GO:0016020">
    <property type="term" value="C:membrane"/>
    <property type="evidence" value="ECO:0007669"/>
    <property type="project" value="UniProtKB-SubCell"/>
</dbReference>
<evidence type="ECO:0000256" key="1">
    <source>
        <dbReference type="ARBA" id="ARBA00004479"/>
    </source>
</evidence>
<dbReference type="GO" id="GO:0012505">
    <property type="term" value="C:endomembrane system"/>
    <property type="evidence" value="ECO:0007669"/>
    <property type="project" value="UniProtKB-SubCell"/>
</dbReference>
<feature type="domain" description="Vacuolar sorting receptor thioredoxin-like" evidence="11">
    <location>
        <begin position="133"/>
        <end position="345"/>
    </location>
</feature>
<dbReference type="InterPro" id="IPR056858">
    <property type="entry name" value="VSR_TRX"/>
</dbReference>
<dbReference type="OrthoDB" id="10045365at2759"/>
<evidence type="ECO:0000259" key="11">
    <source>
        <dbReference type="Pfam" id="PF25011"/>
    </source>
</evidence>
<proteinExistence type="predicted"/>
<feature type="compositionally biased region" description="Acidic residues" evidence="9">
    <location>
        <begin position="695"/>
        <end position="704"/>
    </location>
</feature>
<keyword evidence="7" id="KW-0325">Glycoprotein</keyword>
<comment type="caution">
    <text evidence="12">The sequence shown here is derived from an EMBL/GenBank/DDBJ whole genome shotgun (WGS) entry which is preliminary data.</text>
</comment>
<name>A0A9W7F645_9STRA</name>
<evidence type="ECO:0000256" key="5">
    <source>
        <dbReference type="ARBA" id="ARBA00022989"/>
    </source>
</evidence>
<keyword evidence="6 10" id="KW-0472">Membrane</keyword>
<gene>
    <name evidence="12" type="ORF">TrLO_g15111</name>
</gene>
<dbReference type="Gene3D" id="3.50.30.30">
    <property type="match status" value="1"/>
</dbReference>
<keyword evidence="5 10" id="KW-1133">Transmembrane helix</keyword>
<evidence type="ECO:0000256" key="8">
    <source>
        <dbReference type="ARBA" id="ARBA00037847"/>
    </source>
</evidence>
<dbReference type="Pfam" id="PF25011">
    <property type="entry name" value="VSR_TRX"/>
    <property type="match status" value="1"/>
</dbReference>
<feature type="transmembrane region" description="Helical" evidence="10">
    <location>
        <begin position="726"/>
        <end position="744"/>
    </location>
</feature>
<keyword evidence="13" id="KW-1185">Reference proteome</keyword>
<accession>A0A9W7F645</accession>
<comment type="subcellular location">
    <subcellularLocation>
        <location evidence="8">Endomembrane system</location>
        <topology evidence="8">Single-pass membrane protein</topology>
    </subcellularLocation>
    <subcellularLocation>
        <location evidence="1">Membrane</location>
        <topology evidence="1">Single-pass type I membrane protein</topology>
    </subcellularLocation>
</comment>